<dbReference type="EMBL" id="UGNV01000001">
    <property type="protein sequence ID" value="STX27928.1"/>
    <property type="molecule type" value="Genomic_DNA"/>
</dbReference>
<evidence type="ECO:0000256" key="1">
    <source>
        <dbReference type="SAM" id="SignalP"/>
    </source>
</evidence>
<dbReference type="AlphaFoldDB" id="A0A378HYF2"/>
<dbReference type="InterPro" id="IPR014547">
    <property type="entry name" value="UCP028477"/>
</dbReference>
<reference evidence="2 3" key="1">
    <citation type="submission" date="2018-06" db="EMBL/GenBank/DDBJ databases">
        <authorList>
            <consortium name="Pathogen Informatics"/>
            <person name="Doyle S."/>
        </authorList>
    </citation>
    <scope>NUCLEOTIDE SEQUENCE [LARGE SCALE GENOMIC DNA]</scope>
    <source>
        <strain evidence="2 3">NCTC13315</strain>
    </source>
</reference>
<gene>
    <name evidence="2" type="ORF">NCTC13315_00450</name>
</gene>
<organism evidence="2 3">
    <name type="scientific">Legionella beliardensis</name>
    <dbReference type="NCBI Taxonomy" id="91822"/>
    <lineage>
        <taxon>Bacteria</taxon>
        <taxon>Pseudomonadati</taxon>
        <taxon>Pseudomonadota</taxon>
        <taxon>Gammaproteobacteria</taxon>
        <taxon>Legionellales</taxon>
        <taxon>Legionellaceae</taxon>
        <taxon>Legionella</taxon>
    </lineage>
</organism>
<feature type="chain" id="PRO_5016722761" evidence="1">
    <location>
        <begin position="25"/>
        <end position="263"/>
    </location>
</feature>
<dbReference type="OrthoDB" id="6623995at2"/>
<proteinExistence type="predicted"/>
<dbReference type="RefSeq" id="WP_115301714.1">
    <property type="nucleotide sequence ID" value="NZ_CAAAHO010000006.1"/>
</dbReference>
<feature type="signal peptide" evidence="1">
    <location>
        <begin position="1"/>
        <end position="24"/>
    </location>
</feature>
<keyword evidence="1" id="KW-0732">Signal</keyword>
<dbReference type="Pfam" id="PF09916">
    <property type="entry name" value="DUF2145"/>
    <property type="match status" value="1"/>
</dbReference>
<evidence type="ECO:0000313" key="3">
    <source>
        <dbReference type="Proteomes" id="UP000254968"/>
    </source>
</evidence>
<accession>A0A378HYF2</accession>
<protein>
    <submittedName>
        <fullName evidence="2">Uncharacterized protein conserved in bacteria</fullName>
    </submittedName>
</protein>
<sequence length="263" mass="29791">MKFIMKQRLVVWVFLSLICPALKAGTTCKPIKMTPQLYNQSSYTALSVQKKLTQSDAQVALLARVGTNLEKYGLRYSHVGFVIKDYPGAPGKWTVLHLLNECGTTSSSIYAQGLMNFFMDDLVSMDYQLVIPDLPTQRKLHALLLTDRVKQLHNKRYSLIAYPYSTRYQNSNQWVLEVLASALTNKPSPSRAAVQHYLLKTGYKPTVIKIDPFARLGASMFNSTVSFADHPVREQQTNQFSTVTVVSIVNYLKQQHLIQKIIN</sequence>
<keyword evidence="3" id="KW-1185">Reference proteome</keyword>
<evidence type="ECO:0000313" key="2">
    <source>
        <dbReference type="EMBL" id="STX27928.1"/>
    </source>
</evidence>
<name>A0A378HYF2_9GAMM</name>
<dbReference type="Proteomes" id="UP000254968">
    <property type="component" value="Unassembled WGS sequence"/>
</dbReference>